<dbReference type="STRING" id="29488.KS18_04800"/>
<evidence type="ECO:0000313" key="2">
    <source>
        <dbReference type="Proteomes" id="UP000183223"/>
    </source>
</evidence>
<organism evidence="1 2">
    <name type="scientific">Photorhabdus luminescens</name>
    <name type="common">Xenorhabdus luminescens</name>
    <dbReference type="NCBI Taxonomy" id="29488"/>
    <lineage>
        <taxon>Bacteria</taxon>
        <taxon>Pseudomonadati</taxon>
        <taxon>Pseudomonadota</taxon>
        <taxon>Gammaproteobacteria</taxon>
        <taxon>Enterobacterales</taxon>
        <taxon>Morganellaceae</taxon>
        <taxon>Photorhabdus</taxon>
    </lineage>
</organism>
<accession>A0A1G5RDE2</accession>
<dbReference type="AlphaFoldDB" id="A0A1G5RDE2"/>
<dbReference type="OrthoDB" id="9966065at2"/>
<protein>
    <submittedName>
        <fullName evidence="1">Uncharacterized protein</fullName>
    </submittedName>
</protein>
<dbReference type="Proteomes" id="UP000183223">
    <property type="component" value="Unassembled WGS sequence"/>
</dbReference>
<name>A0A1G5RDE2_PHOLU</name>
<proteinExistence type="predicted"/>
<dbReference type="EMBL" id="FMWJ01000028">
    <property type="protein sequence ID" value="SCZ72093.1"/>
    <property type="molecule type" value="Genomic_DNA"/>
</dbReference>
<sequence length="143" mass="16136">MFDLETAMFDLETSFSHTEVKTKQIEALLHIWQESYKKECDESYAIGAIQDLVFGLLKEIEAMEKQIKKIKGKKEPEITNNQINVSKIKFKDLLDKSEHLEALMVPVSKAVTDKADTGTATLTDLAHKLANDLAQEIRILEGA</sequence>
<gene>
    <name evidence="1" type="ORF">SAMN02982990_03951</name>
</gene>
<keyword evidence="2" id="KW-1185">Reference proteome</keyword>
<dbReference type="GeneID" id="45656067"/>
<evidence type="ECO:0000313" key="1">
    <source>
        <dbReference type="EMBL" id="SCZ72093.1"/>
    </source>
</evidence>
<reference evidence="2" key="1">
    <citation type="submission" date="2016-10" db="EMBL/GenBank/DDBJ databases">
        <authorList>
            <person name="Varghese N."/>
            <person name="Submissions S."/>
        </authorList>
    </citation>
    <scope>NUCLEOTIDE SEQUENCE [LARGE SCALE GENOMIC DNA]</scope>
    <source>
        <strain evidence="2">ATCC 29999</strain>
    </source>
</reference>
<dbReference type="RefSeq" id="WP_049583072.1">
    <property type="nucleotide sequence ID" value="NZ_CAWQXX010000031.1"/>
</dbReference>